<sequence>MNINSHAMSTYSAAEGEKLWDSDTPILRGSQVIKLHNWAKNRIQCQTSHAHSGAAKVGHGVSRPSSHQGARFSGVIGLLAPTPLPRASAHRPKKQTFRKNSLFSL</sequence>
<dbReference type="Proteomes" id="UP000002586">
    <property type="component" value="Chromosome"/>
</dbReference>
<organism evidence="2 3">
    <name type="scientific">Magnetococcus marinus (strain ATCC BAA-1437 / JCM 17883 / MC-1)</name>
    <dbReference type="NCBI Taxonomy" id="156889"/>
    <lineage>
        <taxon>Bacteria</taxon>
        <taxon>Pseudomonadati</taxon>
        <taxon>Pseudomonadota</taxon>
        <taxon>Magnetococcia</taxon>
        <taxon>Magnetococcales</taxon>
        <taxon>Magnetococcaceae</taxon>
        <taxon>Magnetococcus</taxon>
    </lineage>
</organism>
<reference evidence="2 3" key="2">
    <citation type="journal article" date="2012" name="Int. J. Syst. Evol. Microbiol.">
        <title>Magnetococcus marinus gen. nov., sp. nov., a marine, magnetotactic bacterium that represents a novel lineage (Magnetococcaceae fam. nov.; Magnetococcales ord. nov.) at the base of the Alphaproteobacteria.</title>
        <authorList>
            <person name="Bazylinski D.A."/>
            <person name="Williams T.J."/>
            <person name="Lefevre C.T."/>
            <person name="Berg R.J."/>
            <person name="Zhang C.L."/>
            <person name="Bowser S.S."/>
            <person name="Dean A.J."/>
            <person name="Beveridge T.J."/>
        </authorList>
    </citation>
    <scope>NUCLEOTIDE SEQUENCE [LARGE SCALE GENOMIC DNA]</scope>
    <source>
        <strain evidence="3">ATCC BAA-1437 / JCM 17883 / MC-1</strain>
    </source>
</reference>
<dbReference type="AlphaFoldDB" id="A0LA94"/>
<gene>
    <name evidence="2" type="ordered locus">Mmc1_2387</name>
</gene>
<feature type="region of interest" description="Disordered" evidence="1">
    <location>
        <begin position="83"/>
        <end position="105"/>
    </location>
</feature>
<protein>
    <submittedName>
        <fullName evidence="2">Uncharacterized protein</fullName>
    </submittedName>
</protein>
<accession>A0LA94</accession>
<dbReference type="STRING" id="156889.Mmc1_2387"/>
<feature type="compositionally biased region" description="Basic residues" evidence="1">
    <location>
        <begin position="88"/>
        <end position="97"/>
    </location>
</feature>
<dbReference type="EMBL" id="CP000471">
    <property type="protein sequence ID" value="ABK44887.1"/>
    <property type="molecule type" value="Genomic_DNA"/>
</dbReference>
<keyword evidence="3" id="KW-1185">Reference proteome</keyword>
<reference evidence="3" key="1">
    <citation type="journal article" date="2009" name="Appl. Environ. Microbiol.">
        <title>Complete genome sequence of the chemolithoautotrophic marine magnetotactic coccus strain MC-1.</title>
        <authorList>
            <person name="Schubbe S."/>
            <person name="Williams T.J."/>
            <person name="Xie G."/>
            <person name="Kiss H.E."/>
            <person name="Brettin T.S."/>
            <person name="Martinez D."/>
            <person name="Ross C.A."/>
            <person name="Schuler D."/>
            <person name="Cox B.L."/>
            <person name="Nealson K.H."/>
            <person name="Bazylinski D.A."/>
        </authorList>
    </citation>
    <scope>NUCLEOTIDE SEQUENCE [LARGE SCALE GENOMIC DNA]</scope>
    <source>
        <strain evidence="3">ATCC BAA-1437 / JCM 17883 / MC-1</strain>
    </source>
</reference>
<feature type="region of interest" description="Disordered" evidence="1">
    <location>
        <begin position="47"/>
        <end position="69"/>
    </location>
</feature>
<evidence type="ECO:0000256" key="1">
    <source>
        <dbReference type="SAM" id="MobiDB-lite"/>
    </source>
</evidence>
<evidence type="ECO:0000313" key="2">
    <source>
        <dbReference type="EMBL" id="ABK44887.1"/>
    </source>
</evidence>
<dbReference type="HOGENOM" id="CLU_2233263_0_0_5"/>
<name>A0LA94_MAGMM</name>
<proteinExistence type="predicted"/>
<evidence type="ECO:0000313" key="3">
    <source>
        <dbReference type="Proteomes" id="UP000002586"/>
    </source>
</evidence>
<dbReference type="KEGG" id="mgm:Mmc1_2387"/>